<protein>
    <submittedName>
        <fullName evidence="1">Uncharacterized protein</fullName>
    </submittedName>
</protein>
<proteinExistence type="predicted"/>
<name>A0A7Z7NRA0_9BURK</name>
<accession>A0A7Z7NRA0</accession>
<organism evidence="1 2">
    <name type="scientific">Cupriavidus taiwanensis</name>
    <dbReference type="NCBI Taxonomy" id="164546"/>
    <lineage>
        <taxon>Bacteria</taxon>
        <taxon>Pseudomonadati</taxon>
        <taxon>Pseudomonadota</taxon>
        <taxon>Betaproteobacteria</taxon>
        <taxon>Burkholderiales</taxon>
        <taxon>Burkholderiaceae</taxon>
        <taxon>Cupriavidus</taxon>
    </lineage>
</organism>
<evidence type="ECO:0000313" key="1">
    <source>
        <dbReference type="EMBL" id="SPC25924.1"/>
    </source>
</evidence>
<evidence type="ECO:0000313" key="2">
    <source>
        <dbReference type="Proteomes" id="UP000257139"/>
    </source>
</evidence>
<sequence length="84" mass="9537">MFLWGAPFSFTLMAALTRKVPRHRCQAAPKFVHLQLPPKTFTLLGFSTLVEVKGLYNGPKNVHLGPPPKIFTRRGDLRHWTLAL</sequence>
<dbReference type="EMBL" id="OGUU01000049">
    <property type="protein sequence ID" value="SPC25924.1"/>
    <property type="molecule type" value="Genomic_DNA"/>
</dbReference>
<dbReference type="Proteomes" id="UP000257139">
    <property type="component" value="Unassembled WGS sequence"/>
</dbReference>
<dbReference type="AlphaFoldDB" id="A0A7Z7NRA0"/>
<gene>
    <name evidence="1" type="ORF">CBM2594_U20111</name>
</gene>
<reference evidence="1 2" key="1">
    <citation type="submission" date="2018-01" db="EMBL/GenBank/DDBJ databases">
        <authorList>
            <person name="Clerissi C."/>
        </authorList>
    </citation>
    <scope>NUCLEOTIDE SEQUENCE [LARGE SCALE GENOMIC DNA]</scope>
    <source>
        <strain evidence="1">Cupriavidus taiwanensis STM 6021</strain>
    </source>
</reference>
<comment type="caution">
    <text evidence="1">The sequence shown here is derived from an EMBL/GenBank/DDBJ whole genome shotgun (WGS) entry which is preliminary data.</text>
</comment>